<dbReference type="EMBL" id="LHQQ01000014">
    <property type="protein sequence ID" value="KOS47638.1"/>
    <property type="molecule type" value="Genomic_DNA"/>
</dbReference>
<evidence type="ECO:0000313" key="2">
    <source>
        <dbReference type="Proteomes" id="UP000037696"/>
    </source>
</evidence>
<organism evidence="1 2">
    <name type="scientific">Penicillium nordicum</name>
    <dbReference type="NCBI Taxonomy" id="229535"/>
    <lineage>
        <taxon>Eukaryota</taxon>
        <taxon>Fungi</taxon>
        <taxon>Dikarya</taxon>
        <taxon>Ascomycota</taxon>
        <taxon>Pezizomycotina</taxon>
        <taxon>Eurotiomycetes</taxon>
        <taxon>Eurotiomycetidae</taxon>
        <taxon>Eurotiales</taxon>
        <taxon>Aspergillaceae</taxon>
        <taxon>Penicillium</taxon>
    </lineage>
</organism>
<dbReference type="OrthoDB" id="3000060at2759"/>
<evidence type="ECO:0000313" key="1">
    <source>
        <dbReference type="EMBL" id="KOS47638.1"/>
    </source>
</evidence>
<gene>
    <name evidence="1" type="ORF">ACN38_g1393</name>
</gene>
<sequence>MEKYGGYLHGNPYEDREVCLDRDMLDQQQFTPVTIVGSVLDNHPMHACLLFAIRIDRVVSWPDMIFGSVNLSISPLPFF</sequence>
<reference evidence="1 2" key="1">
    <citation type="submission" date="2015-08" db="EMBL/GenBank/DDBJ databases">
        <title>Genome sequencing of Penicillium nordicum.</title>
        <authorList>
            <person name="Nguyen H.D."/>
            <person name="Seifert K.A."/>
        </authorList>
    </citation>
    <scope>NUCLEOTIDE SEQUENCE [LARGE SCALE GENOMIC DNA]</scope>
    <source>
        <strain evidence="1 2">DAOMC 185683</strain>
    </source>
</reference>
<comment type="caution">
    <text evidence="1">The sequence shown here is derived from an EMBL/GenBank/DDBJ whole genome shotgun (WGS) entry which is preliminary data.</text>
</comment>
<protein>
    <submittedName>
        <fullName evidence="1">Uncharacterized protein</fullName>
    </submittedName>
</protein>
<dbReference type="Proteomes" id="UP000037696">
    <property type="component" value="Unassembled WGS sequence"/>
</dbReference>
<dbReference type="STRING" id="229535.A0A0M8P917"/>
<keyword evidence="2" id="KW-1185">Reference proteome</keyword>
<proteinExistence type="predicted"/>
<dbReference type="AlphaFoldDB" id="A0A0M8P917"/>
<name>A0A0M8P917_9EURO</name>
<accession>A0A0M8P917</accession>